<dbReference type="GO" id="GO:0016740">
    <property type="term" value="F:transferase activity"/>
    <property type="evidence" value="ECO:0007669"/>
    <property type="project" value="UniProtKB-KW"/>
</dbReference>
<reference evidence="2 3" key="1">
    <citation type="submission" date="2019-06" db="EMBL/GenBank/DDBJ databases">
        <title>Saccharibacillus brassicae sp. nov., an endophytic bacterium isolated from Chinese cabbage seeds (Brassica pekinensis).</title>
        <authorList>
            <person name="Jiang L."/>
            <person name="Lee J."/>
            <person name="Kim S.W."/>
        </authorList>
    </citation>
    <scope>NUCLEOTIDE SEQUENCE [LARGE SCALE GENOMIC DNA]</scope>
    <source>
        <strain evidence="3">KCTC 43072 / ATSA2</strain>
    </source>
</reference>
<dbReference type="KEGG" id="saca:FFV09_08800"/>
<dbReference type="Gene3D" id="3.90.1200.10">
    <property type="match status" value="1"/>
</dbReference>
<name>A0A4Y6UWE6_SACBS</name>
<feature type="domain" description="Aminoglycoside phosphotransferase" evidence="1">
    <location>
        <begin position="29"/>
        <end position="248"/>
    </location>
</feature>
<dbReference type="Proteomes" id="UP000316968">
    <property type="component" value="Chromosome"/>
</dbReference>
<evidence type="ECO:0000313" key="3">
    <source>
        <dbReference type="Proteomes" id="UP000316968"/>
    </source>
</evidence>
<dbReference type="RefSeq" id="WP_141447488.1">
    <property type="nucleotide sequence ID" value="NZ_CP041217.1"/>
</dbReference>
<keyword evidence="3" id="KW-1185">Reference proteome</keyword>
<evidence type="ECO:0000313" key="2">
    <source>
        <dbReference type="EMBL" id="QDH20940.1"/>
    </source>
</evidence>
<dbReference type="InterPro" id="IPR002575">
    <property type="entry name" value="Aminoglycoside_PTrfase"/>
</dbReference>
<dbReference type="PANTHER" id="PTHR21310">
    <property type="entry name" value="AMINOGLYCOSIDE PHOSPHOTRANSFERASE-RELATED-RELATED"/>
    <property type="match status" value="1"/>
</dbReference>
<sequence>MESVTKRRLSTEEIERIAQKTFGCGCTKIEELTEGWANSAYALDLENGGTAILKSAAESEEGRMRCERGLMRTEVEVMRRLKEAGTVPVPDIYAYDAEKTIVPCEYFLMERLTGTSYDKVRGELPSGEREAIDAELGRFFRQIHEIKGTEFGYYLPHPSNAPSWDDAFLALMRDVMQDGRDAGVKLPMSYEELDEQLERHRPSLRAFTTPTLIHWDSWPGNVLVKDGKVEGIIDFERALWADPLMEYVFGKFMDSPAYETAYGLEGEASDRLVRRALYPLYLDLVMRVECDYRGFGPEHTEWAQQNLKHGWERLLDMTNSL</sequence>
<organism evidence="2 3">
    <name type="scientific">Saccharibacillus brassicae</name>
    <dbReference type="NCBI Taxonomy" id="2583377"/>
    <lineage>
        <taxon>Bacteria</taxon>
        <taxon>Bacillati</taxon>
        <taxon>Bacillota</taxon>
        <taxon>Bacilli</taxon>
        <taxon>Bacillales</taxon>
        <taxon>Paenibacillaceae</taxon>
        <taxon>Saccharibacillus</taxon>
    </lineage>
</organism>
<keyword evidence="2" id="KW-0808">Transferase</keyword>
<evidence type="ECO:0000259" key="1">
    <source>
        <dbReference type="Pfam" id="PF01636"/>
    </source>
</evidence>
<dbReference type="AlphaFoldDB" id="A0A4Y6UWE6"/>
<proteinExistence type="predicted"/>
<protein>
    <submittedName>
        <fullName evidence="2">Aminoglycoside phosphotransferase family protein</fullName>
    </submittedName>
</protein>
<dbReference type="PANTHER" id="PTHR21310:SF15">
    <property type="entry name" value="AMINOGLYCOSIDE PHOSPHOTRANSFERASE DOMAIN-CONTAINING PROTEIN"/>
    <property type="match status" value="1"/>
</dbReference>
<dbReference type="OrthoDB" id="334783at2"/>
<accession>A0A4Y6UWE6</accession>
<dbReference type="Gene3D" id="3.30.200.20">
    <property type="entry name" value="Phosphorylase Kinase, domain 1"/>
    <property type="match status" value="1"/>
</dbReference>
<gene>
    <name evidence="2" type="ORF">FFV09_08800</name>
</gene>
<dbReference type="Pfam" id="PF01636">
    <property type="entry name" value="APH"/>
    <property type="match status" value="1"/>
</dbReference>
<dbReference type="InterPro" id="IPR051678">
    <property type="entry name" value="AGP_Transferase"/>
</dbReference>
<dbReference type="InterPro" id="IPR011009">
    <property type="entry name" value="Kinase-like_dom_sf"/>
</dbReference>
<dbReference type="SUPFAM" id="SSF56112">
    <property type="entry name" value="Protein kinase-like (PK-like)"/>
    <property type="match status" value="1"/>
</dbReference>
<dbReference type="EMBL" id="CP041217">
    <property type="protein sequence ID" value="QDH20940.1"/>
    <property type="molecule type" value="Genomic_DNA"/>
</dbReference>